<organism evidence="3 4">
    <name type="scientific">Ceratopteris richardii</name>
    <name type="common">Triangle waterfern</name>
    <dbReference type="NCBI Taxonomy" id="49495"/>
    <lineage>
        <taxon>Eukaryota</taxon>
        <taxon>Viridiplantae</taxon>
        <taxon>Streptophyta</taxon>
        <taxon>Embryophyta</taxon>
        <taxon>Tracheophyta</taxon>
        <taxon>Polypodiopsida</taxon>
        <taxon>Polypodiidae</taxon>
        <taxon>Polypodiales</taxon>
        <taxon>Pteridineae</taxon>
        <taxon>Pteridaceae</taxon>
        <taxon>Parkerioideae</taxon>
        <taxon>Ceratopteris</taxon>
    </lineage>
</organism>
<feature type="region of interest" description="Disordered" evidence="2">
    <location>
        <begin position="670"/>
        <end position="692"/>
    </location>
</feature>
<evidence type="ECO:0000256" key="2">
    <source>
        <dbReference type="SAM" id="MobiDB-lite"/>
    </source>
</evidence>
<evidence type="ECO:0000313" key="3">
    <source>
        <dbReference type="EMBL" id="KAH7278245.1"/>
    </source>
</evidence>
<dbReference type="OMA" id="QRKDWAL"/>
<evidence type="ECO:0000256" key="1">
    <source>
        <dbReference type="SAM" id="Coils"/>
    </source>
</evidence>
<evidence type="ECO:0000313" key="4">
    <source>
        <dbReference type="Proteomes" id="UP000825935"/>
    </source>
</evidence>
<accession>A0A8T2Q3J9</accession>
<proteinExistence type="predicted"/>
<keyword evidence="4" id="KW-1185">Reference proteome</keyword>
<dbReference type="Proteomes" id="UP000825935">
    <property type="component" value="Chromosome 38"/>
</dbReference>
<protein>
    <submittedName>
        <fullName evidence="3">Uncharacterized protein</fullName>
    </submittedName>
</protein>
<gene>
    <name evidence="3" type="ORF">KP509_38G032400</name>
</gene>
<comment type="caution">
    <text evidence="3">The sequence shown here is derived from an EMBL/GenBank/DDBJ whole genome shotgun (WGS) entry which is preliminary data.</text>
</comment>
<sequence>MESLMDFSDNDVEGIYERLQQPFEELEQRIVVSGMVQDAVCKGFLKAIEEDFRAELACKDKEIASFRIELKEKEDCISDFQKVIGITKEEESFSVEDGSRARFMQLWAFLQESQNKWRKSEDAITEKEKELELLASKLASLTLMFDKESKKVNFLEQQLKELKEQETIKCTQISSFQQDIVKLRFENSNLKQQAHLKQLAFDKSMDLMRAELKQHLAALENLSQEKEALKRDMMNQEKVFENLQHDYRHLESEMSGLDEQLKCTLTAESTCRDSFEEQMMIREIEEDFFMTYINEQMNVLRLEVTRYTNMIGKPARSEIANDMEEMTWRLDVETSIIGVVMDGWYNECTELLQKLMFVVAYKEEEILYRDGQVVGLKQAVQDLENDYATLMSIVLTLIGDQNDDESMEPAASSTHEYGKRKLMELNDVLNAKATLSRTEEKCDSELDVEEELAAQQLQRDLNREIVSKFFIQDRALECHKSGEMPANFEGKALLHEELASEQFRHNLELEIVCEVIFQKYNEVLDMVLSTKLSNHGSMQAIGKDSCSSFEELEVHLESFIELEACRRELEACRLERIRTGCSTSIAKCEFKLDKLMKDLADQVNEMKAKISILQDAVKQQEWKHMLEEDILIFVLCNALIEMDKSLKLEEASQLVHYRLDMFSDHLGSPSDRMSDAVSPHDSLPMLETDDHGSQKVDYRLGSQDKDKLVLLLRKTVEDLRKEKTVNEQKLEKTTEELYSLKRQLWKEREIWVSQLSMKRQAEEVHSLSRHSCKAVDLEAQLSNKLEEVRFDASVSGLKDEWPIEKESLLSVISQKEEKIEGLGAEIVRLRERERNSKATEASHLARIAELKTQVDNLSADNLIKEFQFVKGKQEWKIEKESMKNELNELAEKERLHKTSEECMSARITELETQTCQLSARISELETQIVSSEQAKVEHESLTLQLKKEIEEEREHLTRLESEKKEREHLTRLELKKEIEEEREHLTRLESEKKDLIVKVGTLSQEAVQNAKIIEKLEAGKDILTRELLDKELFTAQLIEEKNILLALADKEKSDEEKTRKSLELLSHTLRLEVSCLNDKVGDLEGRLMAIPRQLQCELVDSFSESALYFEQTLMQKMQVNSIRYGETGWISSF</sequence>
<feature type="coiled-coil region" evidence="1">
    <location>
        <begin position="110"/>
        <end position="260"/>
    </location>
</feature>
<feature type="coiled-coil region" evidence="1">
    <location>
        <begin position="931"/>
        <end position="1005"/>
    </location>
</feature>
<dbReference type="EMBL" id="CM035443">
    <property type="protein sequence ID" value="KAH7278245.1"/>
    <property type="molecule type" value="Genomic_DNA"/>
</dbReference>
<dbReference type="AlphaFoldDB" id="A0A8T2Q3J9"/>
<reference evidence="3" key="1">
    <citation type="submission" date="2021-08" db="EMBL/GenBank/DDBJ databases">
        <title>WGS assembly of Ceratopteris richardii.</title>
        <authorList>
            <person name="Marchant D.B."/>
            <person name="Chen G."/>
            <person name="Jenkins J."/>
            <person name="Shu S."/>
            <person name="Leebens-Mack J."/>
            <person name="Grimwood J."/>
            <person name="Schmutz J."/>
            <person name="Soltis P."/>
            <person name="Soltis D."/>
            <person name="Chen Z.-H."/>
        </authorList>
    </citation>
    <scope>NUCLEOTIDE SEQUENCE</scope>
    <source>
        <strain evidence="3">Whitten #5841</strain>
        <tissue evidence="3">Leaf</tissue>
    </source>
</reference>
<name>A0A8T2Q3J9_CERRI</name>
<keyword evidence="1" id="KW-0175">Coiled coil</keyword>
<feature type="coiled-coil region" evidence="1">
    <location>
        <begin position="596"/>
        <end position="623"/>
    </location>
</feature>
<dbReference type="OrthoDB" id="1919267at2759"/>